<dbReference type="RefSeq" id="WP_216255626.1">
    <property type="nucleotide sequence ID" value="NZ_JAZHFS010000045.1"/>
</dbReference>
<protein>
    <submittedName>
        <fullName evidence="1">Uncharacterized protein</fullName>
    </submittedName>
</protein>
<organism evidence="1 2">
    <name type="scientific">Clostridium frigoriphilum</name>
    <dbReference type="NCBI Taxonomy" id="443253"/>
    <lineage>
        <taxon>Bacteria</taxon>
        <taxon>Bacillati</taxon>
        <taxon>Bacillota</taxon>
        <taxon>Clostridia</taxon>
        <taxon>Eubacteriales</taxon>
        <taxon>Clostridiaceae</taxon>
        <taxon>Clostridium</taxon>
    </lineage>
</organism>
<keyword evidence="2" id="KW-1185">Reference proteome</keyword>
<comment type="caution">
    <text evidence="1">The sequence shown here is derived from an EMBL/GenBank/DDBJ whole genome shotgun (WGS) entry which is preliminary data.</text>
</comment>
<proteinExistence type="predicted"/>
<gene>
    <name evidence="1" type="ORF">SJI18_23480</name>
</gene>
<dbReference type="Proteomes" id="UP001498469">
    <property type="component" value="Unassembled WGS sequence"/>
</dbReference>
<evidence type="ECO:0000313" key="1">
    <source>
        <dbReference type="EMBL" id="MEF2115245.1"/>
    </source>
</evidence>
<name>A0ABU7UV05_9CLOT</name>
<accession>A0ABU7UV05</accession>
<dbReference type="EMBL" id="JAZHFS010000045">
    <property type="protein sequence ID" value="MEF2115245.1"/>
    <property type="molecule type" value="Genomic_DNA"/>
</dbReference>
<sequence>MIKEYCLSLSEDESSLEKPILYVTNFNSSEENICILQSTSLYNPCDYVQNLFYRVSELSPGTSSIFIDLKKFYGNYTDSWLWKCTFVLDSFCKLDDVIFEDIQSVQLSTCEDIALKEYLYNFINNEEALA</sequence>
<evidence type="ECO:0000313" key="2">
    <source>
        <dbReference type="Proteomes" id="UP001498469"/>
    </source>
</evidence>
<reference evidence="1 2" key="1">
    <citation type="submission" date="2023-11" db="EMBL/GenBank/DDBJ databases">
        <title>Draft genome sequence of a psychrophilic Clostridium strain from permafrost water brine.</title>
        <authorList>
            <person name="Shcherbakova V.A."/>
            <person name="Trubitsyn V.E."/>
            <person name="Zakharyuk A.G."/>
        </authorList>
    </citation>
    <scope>NUCLEOTIDE SEQUENCE [LARGE SCALE GENOMIC DNA]</scope>
    <source>
        <strain evidence="1 2">14F</strain>
    </source>
</reference>